<protein>
    <submittedName>
        <fullName evidence="4">Uncharacterized protein</fullName>
    </submittedName>
</protein>
<dbReference type="GO" id="GO:0016787">
    <property type="term" value="F:hydrolase activity"/>
    <property type="evidence" value="ECO:0007669"/>
    <property type="project" value="UniProtKB-KW"/>
</dbReference>
<proteinExistence type="predicted"/>
<feature type="transmembrane region" description="Helical" evidence="3">
    <location>
        <begin position="293"/>
        <end position="317"/>
    </location>
</feature>
<evidence type="ECO:0000256" key="1">
    <source>
        <dbReference type="ARBA" id="ARBA00022801"/>
    </source>
</evidence>
<dbReference type="SUPFAM" id="SSF56300">
    <property type="entry name" value="Metallo-dependent phosphatases"/>
    <property type="match status" value="1"/>
</dbReference>
<gene>
    <name evidence="4" type="ORF">PFR002_LOCUS1250</name>
</gene>
<keyword evidence="3" id="KW-0472">Membrane</keyword>
<dbReference type="PANTHER" id="PTHR10340">
    <property type="entry name" value="SPHINGOMYELIN PHOSPHODIESTERASE"/>
    <property type="match status" value="1"/>
</dbReference>
<keyword evidence="3" id="KW-0812">Transmembrane</keyword>
<dbReference type="InterPro" id="IPR029052">
    <property type="entry name" value="Metallo-depent_PP-like"/>
</dbReference>
<dbReference type="Proteomes" id="UP001159659">
    <property type="component" value="Unassembled WGS sequence"/>
</dbReference>
<organism evidence="4 5">
    <name type="scientific">Peronospora farinosa</name>
    <dbReference type="NCBI Taxonomy" id="134698"/>
    <lineage>
        <taxon>Eukaryota</taxon>
        <taxon>Sar</taxon>
        <taxon>Stramenopiles</taxon>
        <taxon>Oomycota</taxon>
        <taxon>Peronosporomycetes</taxon>
        <taxon>Peronosporales</taxon>
        <taxon>Peronosporaceae</taxon>
        <taxon>Peronospora</taxon>
    </lineage>
</organism>
<dbReference type="AlphaFoldDB" id="A0AAV0STT3"/>
<keyword evidence="2" id="KW-0325">Glycoprotein</keyword>
<keyword evidence="3" id="KW-1133">Transmembrane helix</keyword>
<evidence type="ECO:0000313" key="4">
    <source>
        <dbReference type="EMBL" id="CAI5706937.1"/>
    </source>
</evidence>
<evidence type="ECO:0000256" key="2">
    <source>
        <dbReference type="ARBA" id="ARBA00023180"/>
    </source>
</evidence>
<reference evidence="4" key="1">
    <citation type="submission" date="2022-12" db="EMBL/GenBank/DDBJ databases">
        <authorList>
            <person name="Webb A."/>
        </authorList>
    </citation>
    <scope>NUCLEOTIDE SEQUENCE</scope>
    <source>
        <strain evidence="4">Pf2</strain>
    </source>
</reference>
<accession>A0AAV0STT3</accession>
<sequence>MARYYSTLDSDMMLDITAIIGNTDTSPDYTMKVTNPQTENNSAIALISSAWKKTMSKSNLEWFNHCGYLAYALDDNLTVLTLNTLPYSPSHLPYTSNVPDQFEQFTWLNATLFELKTYIKTYKWIVSQYTDIIKAQFFGHIHSIEFRLPLTNSLSAQFQQYGVTVNDDYADSSELVPLFMRRQFPQSVDWKPLFNASHTYGVSSLNTSEISRFVERAAADAELLEQYYFNSRAQSHLQSSRTDVSCQAEWLCSMYWWSTAGDYEACVSSTKASKLKRTSIIQHSSTSSSTGSLLYASTILCIVGGMAAAVAFALLTCRRNGDQEASKLLQHQRVQFAAIV</sequence>
<name>A0AAV0STT3_9STRA</name>
<comment type="caution">
    <text evidence="4">The sequence shown here is derived from an EMBL/GenBank/DDBJ whole genome shotgun (WGS) entry which is preliminary data.</text>
</comment>
<dbReference type="PANTHER" id="PTHR10340:SF57">
    <property type="entry name" value="METALLOPHOS DOMAIN-CONTAINING PROTEIN"/>
    <property type="match status" value="1"/>
</dbReference>
<dbReference type="EMBL" id="CANTFK010000129">
    <property type="protein sequence ID" value="CAI5706937.1"/>
    <property type="molecule type" value="Genomic_DNA"/>
</dbReference>
<evidence type="ECO:0000256" key="3">
    <source>
        <dbReference type="SAM" id="Phobius"/>
    </source>
</evidence>
<keyword evidence="1" id="KW-0378">Hydrolase</keyword>
<evidence type="ECO:0000313" key="5">
    <source>
        <dbReference type="Proteomes" id="UP001159659"/>
    </source>
</evidence>